<feature type="transmembrane region" description="Helical" evidence="1">
    <location>
        <begin position="110"/>
        <end position="128"/>
    </location>
</feature>
<dbReference type="CDD" id="cd06257">
    <property type="entry name" value="DnaJ"/>
    <property type="match status" value="1"/>
</dbReference>
<dbReference type="Proteomes" id="UP000019132">
    <property type="component" value="Unassembled WGS sequence"/>
</dbReference>
<dbReference type="HOGENOM" id="CLU_057927_0_0_1"/>
<accession>K3X6R5</accession>
<dbReference type="PANTHER" id="PTHR44733:SF1">
    <property type="entry name" value="DNAJ HOMOLOG SUBFAMILY C MEMBER 22"/>
    <property type="match status" value="1"/>
</dbReference>
<evidence type="ECO:0000256" key="1">
    <source>
        <dbReference type="SAM" id="Phobius"/>
    </source>
</evidence>
<reference evidence="4" key="2">
    <citation type="submission" date="2010-04" db="EMBL/GenBank/DDBJ databases">
        <authorList>
            <person name="Buell R."/>
            <person name="Hamilton J."/>
            <person name="Hostetler J."/>
        </authorList>
    </citation>
    <scope>NUCLEOTIDE SEQUENCE [LARGE SCALE GENOMIC DNA]</scope>
    <source>
        <strain evidence="4">DAOM:BR144</strain>
    </source>
</reference>
<evidence type="ECO:0000313" key="4">
    <source>
        <dbReference type="Proteomes" id="UP000019132"/>
    </source>
</evidence>
<dbReference type="EnsemblProtists" id="PYU1_T012914">
    <property type="protein sequence ID" value="PYU1_T012914"/>
    <property type="gene ID" value="PYU1_G012887"/>
</dbReference>
<dbReference type="PANTHER" id="PTHR44733">
    <property type="entry name" value="DNAJ HOMOLOG SUBFAMILY C MEMBER 22"/>
    <property type="match status" value="1"/>
</dbReference>
<keyword evidence="4" id="KW-1185">Reference proteome</keyword>
<dbReference type="InterPro" id="IPR036869">
    <property type="entry name" value="J_dom_sf"/>
</dbReference>
<evidence type="ECO:0000259" key="2">
    <source>
        <dbReference type="PROSITE" id="PS50076"/>
    </source>
</evidence>
<dbReference type="SMART" id="SM00271">
    <property type="entry name" value="DnaJ"/>
    <property type="match status" value="1"/>
</dbReference>
<feature type="domain" description="J" evidence="2">
    <location>
        <begin position="340"/>
        <end position="413"/>
    </location>
</feature>
<dbReference type="PRINTS" id="PR00625">
    <property type="entry name" value="JDOMAIN"/>
</dbReference>
<dbReference type="eggNOG" id="KOG0714">
    <property type="taxonomic scope" value="Eukaryota"/>
</dbReference>
<name>K3X6R5_GLOUD</name>
<proteinExistence type="predicted"/>
<dbReference type="STRING" id="431595.K3X6R5"/>
<dbReference type="Pfam" id="PF00226">
    <property type="entry name" value="DnaJ"/>
    <property type="match status" value="1"/>
</dbReference>
<evidence type="ECO:0000313" key="3">
    <source>
        <dbReference type="EnsemblProtists" id="PYU1_T012914"/>
    </source>
</evidence>
<keyword evidence="1" id="KW-0812">Transmembrane</keyword>
<organism evidence="3 4">
    <name type="scientific">Globisporangium ultimum (strain ATCC 200006 / CBS 805.95 / DAOM BR144)</name>
    <name type="common">Pythium ultimum</name>
    <dbReference type="NCBI Taxonomy" id="431595"/>
    <lineage>
        <taxon>Eukaryota</taxon>
        <taxon>Sar</taxon>
        <taxon>Stramenopiles</taxon>
        <taxon>Oomycota</taxon>
        <taxon>Peronosporomycetes</taxon>
        <taxon>Pythiales</taxon>
        <taxon>Pythiaceae</taxon>
        <taxon>Globisporangium</taxon>
    </lineage>
</organism>
<dbReference type="InParanoid" id="K3X6R5"/>
<dbReference type="PROSITE" id="PS50076">
    <property type="entry name" value="DNAJ_2"/>
    <property type="match status" value="1"/>
</dbReference>
<reference evidence="3" key="3">
    <citation type="submission" date="2015-02" db="UniProtKB">
        <authorList>
            <consortium name="EnsemblProtists"/>
        </authorList>
    </citation>
    <scope>IDENTIFICATION</scope>
    <source>
        <strain evidence="3">DAOM BR144</strain>
    </source>
</reference>
<dbReference type="Gene3D" id="1.10.287.110">
    <property type="entry name" value="DnaJ domain"/>
    <property type="match status" value="1"/>
</dbReference>
<reference evidence="4" key="1">
    <citation type="journal article" date="2010" name="Genome Biol.">
        <title>Genome sequence of the necrotrophic plant pathogen Pythium ultimum reveals original pathogenicity mechanisms and effector repertoire.</title>
        <authorList>
            <person name="Levesque C.A."/>
            <person name="Brouwer H."/>
            <person name="Cano L."/>
            <person name="Hamilton J.P."/>
            <person name="Holt C."/>
            <person name="Huitema E."/>
            <person name="Raffaele S."/>
            <person name="Robideau G.P."/>
            <person name="Thines M."/>
            <person name="Win J."/>
            <person name="Zerillo M.M."/>
            <person name="Beakes G.W."/>
            <person name="Boore J.L."/>
            <person name="Busam D."/>
            <person name="Dumas B."/>
            <person name="Ferriera S."/>
            <person name="Fuerstenberg S.I."/>
            <person name="Gachon C.M."/>
            <person name="Gaulin E."/>
            <person name="Govers F."/>
            <person name="Grenville-Briggs L."/>
            <person name="Horner N."/>
            <person name="Hostetler J."/>
            <person name="Jiang R.H."/>
            <person name="Johnson J."/>
            <person name="Krajaejun T."/>
            <person name="Lin H."/>
            <person name="Meijer H.J."/>
            <person name="Moore B."/>
            <person name="Morris P."/>
            <person name="Phuntmart V."/>
            <person name="Puiu D."/>
            <person name="Shetty J."/>
            <person name="Stajich J.E."/>
            <person name="Tripathy S."/>
            <person name="Wawra S."/>
            <person name="van West P."/>
            <person name="Whitty B.R."/>
            <person name="Coutinho P.M."/>
            <person name="Henrissat B."/>
            <person name="Martin F."/>
            <person name="Thomas P.D."/>
            <person name="Tyler B.M."/>
            <person name="De Vries R.P."/>
            <person name="Kamoun S."/>
            <person name="Yandell M."/>
            <person name="Tisserat N."/>
            <person name="Buell C.R."/>
        </authorList>
    </citation>
    <scope>NUCLEOTIDE SEQUENCE</scope>
    <source>
        <strain evidence="4">DAOM:BR144</strain>
    </source>
</reference>
<keyword evidence="1" id="KW-0472">Membrane</keyword>
<dbReference type="GO" id="GO:0016020">
    <property type="term" value="C:membrane"/>
    <property type="evidence" value="ECO:0007669"/>
    <property type="project" value="TreeGrafter"/>
</dbReference>
<protein>
    <recommendedName>
        <fullName evidence="2">J domain-containing protein</fullName>
    </recommendedName>
</protein>
<keyword evidence="1" id="KW-1133">Transmembrane helix</keyword>
<feature type="transmembrane region" description="Helical" evidence="1">
    <location>
        <begin position="140"/>
        <end position="158"/>
    </location>
</feature>
<dbReference type="InterPro" id="IPR001623">
    <property type="entry name" value="DnaJ_domain"/>
</dbReference>
<dbReference type="AlphaFoldDB" id="K3X6R5"/>
<dbReference type="SUPFAM" id="SSF46565">
    <property type="entry name" value="Chaperone J-domain"/>
    <property type="match status" value="1"/>
</dbReference>
<feature type="transmembrane region" description="Helical" evidence="1">
    <location>
        <begin position="6"/>
        <end position="25"/>
    </location>
</feature>
<dbReference type="VEuPathDB" id="FungiDB:PYU1_G012887"/>
<dbReference type="EMBL" id="GL376607">
    <property type="status" value="NOT_ANNOTATED_CDS"/>
    <property type="molecule type" value="Genomic_DNA"/>
</dbReference>
<sequence>MAKHVAVAYVLWLVGFWMGLPHLYLRRPRAAFLHAVTLNGGGVGWWRDLLLLPTFVREANADAEFVARQQITQRFHAQPRVAWLVLLLQFAIAQGFGTIAASLVPKGAPAWSYEVLFLLGASNAIVFSGEALELSVKSSWRSVVAVMGVVLMPMYIYTEGDVDDLTYKNTKTLAIGLGCGMFWVARQWSETYKAFTDPREHAEGSCSSTATSKQAAPEKQNQPSWWRTLLIYYGLLGGFTLAAGTAMLFHGHVTVLDAQGREQAFSVYEVAANVFHARAALFDGLGDLFSGIFVTHDASTSFQREFSWFQSQQWKQKEDGDFDSKWRAFQSRLDVTGRQRYLKVLGLGPEATQAEIKRAYKQLALQWHPDKYAKSNQDEDAQAHAQLMFYRIQEAYEKLQKLQPSPESSDRWNEEL</sequence>
<feature type="transmembrane region" description="Helical" evidence="1">
    <location>
        <begin position="81"/>
        <end position="104"/>
    </location>
</feature>
<feature type="transmembrane region" description="Helical" evidence="1">
    <location>
        <begin position="230"/>
        <end position="249"/>
    </location>
</feature>